<gene>
    <name evidence="2" type="ORF">BEN76_03230</name>
</gene>
<keyword evidence="1" id="KW-1133">Transmembrane helix</keyword>
<dbReference type="STRING" id="487316.BEN76_03230"/>
<dbReference type="RefSeq" id="WP_076032239.1">
    <property type="nucleotide sequence ID" value="NZ_CP016896.1"/>
</dbReference>
<dbReference type="Proteomes" id="UP000185674">
    <property type="component" value="Chromosome"/>
</dbReference>
<dbReference type="KEGG" id="asol:BEN76_03230"/>
<evidence type="ECO:0000313" key="2">
    <source>
        <dbReference type="EMBL" id="APV35081.1"/>
    </source>
</evidence>
<feature type="transmembrane region" description="Helical" evidence="1">
    <location>
        <begin position="50"/>
        <end position="71"/>
    </location>
</feature>
<proteinExistence type="predicted"/>
<evidence type="ECO:0000256" key="1">
    <source>
        <dbReference type="SAM" id="Phobius"/>
    </source>
</evidence>
<sequence>MEKTARLDYTYTMAVIYRFILAFIVGFVATALLSVALTSILNLVQPKAESIYLAGFLSILFYVFFVIFSFCIHSLVKLSLFSGLVCLFFYLLIVGVA</sequence>
<dbReference type="AlphaFoldDB" id="A0A1P8EFV1"/>
<accession>A0A1P8EFV1</accession>
<feature type="transmembrane region" description="Helical" evidence="1">
    <location>
        <begin position="78"/>
        <end position="96"/>
    </location>
</feature>
<organism evidence="2 3">
    <name type="scientific">Acinetobacter soli</name>
    <dbReference type="NCBI Taxonomy" id="487316"/>
    <lineage>
        <taxon>Bacteria</taxon>
        <taxon>Pseudomonadati</taxon>
        <taxon>Pseudomonadota</taxon>
        <taxon>Gammaproteobacteria</taxon>
        <taxon>Moraxellales</taxon>
        <taxon>Moraxellaceae</taxon>
        <taxon>Acinetobacter</taxon>
    </lineage>
</organism>
<feature type="transmembrane region" description="Helical" evidence="1">
    <location>
        <begin position="20"/>
        <end position="44"/>
    </location>
</feature>
<dbReference type="EMBL" id="CP016896">
    <property type="protein sequence ID" value="APV35081.1"/>
    <property type="molecule type" value="Genomic_DNA"/>
</dbReference>
<name>A0A1P8EFV1_9GAMM</name>
<evidence type="ECO:0000313" key="3">
    <source>
        <dbReference type="Proteomes" id="UP000185674"/>
    </source>
</evidence>
<keyword evidence="1" id="KW-0472">Membrane</keyword>
<protein>
    <recommendedName>
        <fullName evidence="4">Iron transporter</fullName>
    </recommendedName>
</protein>
<reference evidence="2 3" key="1">
    <citation type="submission" date="2016-08" db="EMBL/GenBank/DDBJ databases">
        <title>Complete genome sequence of Acinetobacter baylyi strain GFJ2.</title>
        <authorList>
            <person name="Tabata M."/>
            <person name="Kuboki S."/>
            <person name="Gibu N."/>
            <person name="Kinouchi Y."/>
            <person name="Vangnai A."/>
            <person name="Kasai D."/>
            <person name="Fukuda M."/>
        </authorList>
    </citation>
    <scope>NUCLEOTIDE SEQUENCE [LARGE SCALE GENOMIC DNA]</scope>
    <source>
        <strain evidence="2 3">GFJ2</strain>
    </source>
</reference>
<evidence type="ECO:0008006" key="4">
    <source>
        <dbReference type="Google" id="ProtNLM"/>
    </source>
</evidence>
<keyword evidence="1" id="KW-0812">Transmembrane</keyword>